<evidence type="ECO:0000256" key="1">
    <source>
        <dbReference type="ARBA" id="ARBA00005788"/>
    </source>
</evidence>
<protein>
    <recommendedName>
        <fullName evidence="4">Mug135-like C-terminal domain-containing protein</fullName>
    </recommendedName>
</protein>
<sequence length="221" mass="25000">MDDGNESGFSCSLVVLLALSVGAFLPESGPRQDRSIYRPETDHFMTPIFRLHQPRPPTTEDIARSHSKMPSTAANVDEAPDAPLTREALQPLRDDLDNLKREVDQLRHRCVSMHNLMKGMTPVLMDVVQTSAQAYNMGCSSGEVIPFVPVPCHQPDDTWVLPEMIGLPPLTNMQAISELSDKELRDYLQLYDITDRVEEPRWFKLAKLRTYIGCREPIPSR</sequence>
<dbReference type="Pfam" id="PF08593">
    <property type="entry name" value="Mug135_C"/>
    <property type="match status" value="1"/>
</dbReference>
<feature type="domain" description="Mug135-like C-terminal" evidence="4">
    <location>
        <begin position="134"/>
        <end position="215"/>
    </location>
</feature>
<dbReference type="EMBL" id="WHUW01000056">
    <property type="protein sequence ID" value="KAF8430856.1"/>
    <property type="molecule type" value="Genomic_DNA"/>
</dbReference>
<accession>A0AAD4G969</accession>
<comment type="similarity">
    <text evidence="1">Belongs to the UPF0612 family.</text>
</comment>
<evidence type="ECO:0000313" key="6">
    <source>
        <dbReference type="Proteomes" id="UP001194468"/>
    </source>
</evidence>
<feature type="chain" id="PRO_5041973953" description="Mug135-like C-terminal domain-containing protein" evidence="3">
    <location>
        <begin position="24"/>
        <end position="221"/>
    </location>
</feature>
<feature type="coiled-coil region" evidence="2">
    <location>
        <begin position="89"/>
        <end position="116"/>
    </location>
</feature>
<proteinExistence type="inferred from homology"/>
<organism evidence="5 6">
    <name type="scientific">Boletus edulis BED1</name>
    <dbReference type="NCBI Taxonomy" id="1328754"/>
    <lineage>
        <taxon>Eukaryota</taxon>
        <taxon>Fungi</taxon>
        <taxon>Dikarya</taxon>
        <taxon>Basidiomycota</taxon>
        <taxon>Agaricomycotina</taxon>
        <taxon>Agaricomycetes</taxon>
        <taxon>Agaricomycetidae</taxon>
        <taxon>Boletales</taxon>
        <taxon>Boletineae</taxon>
        <taxon>Boletaceae</taxon>
        <taxon>Boletoideae</taxon>
        <taxon>Boletus</taxon>
    </lineage>
</organism>
<keyword evidence="2" id="KW-0175">Coiled coil</keyword>
<evidence type="ECO:0000259" key="4">
    <source>
        <dbReference type="Pfam" id="PF08593"/>
    </source>
</evidence>
<feature type="signal peptide" evidence="3">
    <location>
        <begin position="1"/>
        <end position="23"/>
    </location>
</feature>
<keyword evidence="6" id="KW-1185">Reference proteome</keyword>
<dbReference type="InterPro" id="IPR013902">
    <property type="entry name" value="Mug135-like_C"/>
</dbReference>
<reference evidence="5" key="1">
    <citation type="submission" date="2019-10" db="EMBL/GenBank/DDBJ databases">
        <authorList>
            <consortium name="DOE Joint Genome Institute"/>
            <person name="Kuo A."/>
            <person name="Miyauchi S."/>
            <person name="Kiss E."/>
            <person name="Drula E."/>
            <person name="Kohler A."/>
            <person name="Sanchez-Garcia M."/>
            <person name="Andreopoulos B."/>
            <person name="Barry K.W."/>
            <person name="Bonito G."/>
            <person name="Buee M."/>
            <person name="Carver A."/>
            <person name="Chen C."/>
            <person name="Cichocki N."/>
            <person name="Clum A."/>
            <person name="Culley D."/>
            <person name="Crous P.W."/>
            <person name="Fauchery L."/>
            <person name="Girlanda M."/>
            <person name="Hayes R."/>
            <person name="Keri Z."/>
            <person name="LaButti K."/>
            <person name="Lipzen A."/>
            <person name="Lombard V."/>
            <person name="Magnuson J."/>
            <person name="Maillard F."/>
            <person name="Morin E."/>
            <person name="Murat C."/>
            <person name="Nolan M."/>
            <person name="Ohm R."/>
            <person name="Pangilinan J."/>
            <person name="Pereira M."/>
            <person name="Perotto S."/>
            <person name="Peter M."/>
            <person name="Riley R."/>
            <person name="Sitrit Y."/>
            <person name="Stielow B."/>
            <person name="Szollosi G."/>
            <person name="Zifcakova L."/>
            <person name="Stursova M."/>
            <person name="Spatafora J.W."/>
            <person name="Tedersoo L."/>
            <person name="Vaario L.-M."/>
            <person name="Yamada A."/>
            <person name="Yan M."/>
            <person name="Wang P."/>
            <person name="Xu J."/>
            <person name="Bruns T."/>
            <person name="Baldrian P."/>
            <person name="Vilgalys R."/>
            <person name="Henrissat B."/>
            <person name="Grigoriev I.V."/>
            <person name="Hibbett D."/>
            <person name="Nagy L.G."/>
            <person name="Martin F.M."/>
        </authorList>
    </citation>
    <scope>NUCLEOTIDE SEQUENCE</scope>
    <source>
        <strain evidence="5">BED1</strain>
    </source>
</reference>
<comment type="caution">
    <text evidence="5">The sequence shown here is derived from an EMBL/GenBank/DDBJ whole genome shotgun (WGS) entry which is preliminary data.</text>
</comment>
<evidence type="ECO:0000256" key="3">
    <source>
        <dbReference type="SAM" id="SignalP"/>
    </source>
</evidence>
<dbReference type="Proteomes" id="UP001194468">
    <property type="component" value="Unassembled WGS sequence"/>
</dbReference>
<name>A0AAD4G969_BOLED</name>
<reference evidence="5" key="2">
    <citation type="journal article" date="2020" name="Nat. Commun.">
        <title>Large-scale genome sequencing of mycorrhizal fungi provides insights into the early evolution of symbiotic traits.</title>
        <authorList>
            <person name="Miyauchi S."/>
            <person name="Kiss E."/>
            <person name="Kuo A."/>
            <person name="Drula E."/>
            <person name="Kohler A."/>
            <person name="Sanchez-Garcia M."/>
            <person name="Morin E."/>
            <person name="Andreopoulos B."/>
            <person name="Barry K.W."/>
            <person name="Bonito G."/>
            <person name="Buee M."/>
            <person name="Carver A."/>
            <person name="Chen C."/>
            <person name="Cichocki N."/>
            <person name="Clum A."/>
            <person name="Culley D."/>
            <person name="Crous P.W."/>
            <person name="Fauchery L."/>
            <person name="Girlanda M."/>
            <person name="Hayes R.D."/>
            <person name="Keri Z."/>
            <person name="LaButti K."/>
            <person name="Lipzen A."/>
            <person name="Lombard V."/>
            <person name="Magnuson J."/>
            <person name="Maillard F."/>
            <person name="Murat C."/>
            <person name="Nolan M."/>
            <person name="Ohm R.A."/>
            <person name="Pangilinan J."/>
            <person name="Pereira M.F."/>
            <person name="Perotto S."/>
            <person name="Peter M."/>
            <person name="Pfister S."/>
            <person name="Riley R."/>
            <person name="Sitrit Y."/>
            <person name="Stielow J.B."/>
            <person name="Szollosi G."/>
            <person name="Zifcakova L."/>
            <person name="Stursova M."/>
            <person name="Spatafora J.W."/>
            <person name="Tedersoo L."/>
            <person name="Vaario L.M."/>
            <person name="Yamada A."/>
            <person name="Yan M."/>
            <person name="Wang P."/>
            <person name="Xu J."/>
            <person name="Bruns T."/>
            <person name="Baldrian P."/>
            <person name="Vilgalys R."/>
            <person name="Dunand C."/>
            <person name="Henrissat B."/>
            <person name="Grigoriev I.V."/>
            <person name="Hibbett D."/>
            <person name="Nagy L.G."/>
            <person name="Martin F.M."/>
        </authorList>
    </citation>
    <scope>NUCLEOTIDE SEQUENCE</scope>
    <source>
        <strain evidence="5">BED1</strain>
    </source>
</reference>
<dbReference type="AlphaFoldDB" id="A0AAD4G969"/>
<evidence type="ECO:0000313" key="5">
    <source>
        <dbReference type="EMBL" id="KAF8430856.1"/>
    </source>
</evidence>
<keyword evidence="3" id="KW-0732">Signal</keyword>
<gene>
    <name evidence="5" type="ORF">L210DRAFT_3651504</name>
</gene>
<evidence type="ECO:0000256" key="2">
    <source>
        <dbReference type="SAM" id="Coils"/>
    </source>
</evidence>